<gene>
    <name evidence="1" type="ORF">SAMN05443144_12360</name>
</gene>
<sequence length="128" mass="14649">MSFKATLHIEDQELNVLQCKYEISQATDHKGKPSARPRGGIINVLVESDSKTFLFDWATSETQIKSGDITFVKRDTMGKMKQLQFVDAYCVEFREEFVARGDEPMQIELMLSAKEISFGGSSRHENHW</sequence>
<dbReference type="OrthoDB" id="955509at2"/>
<dbReference type="Proteomes" id="UP000184041">
    <property type="component" value="Unassembled WGS sequence"/>
</dbReference>
<evidence type="ECO:0000313" key="2">
    <source>
        <dbReference type="Proteomes" id="UP000184041"/>
    </source>
</evidence>
<proteinExistence type="predicted"/>
<dbReference type="Pfam" id="PF17642">
    <property type="entry name" value="TssD"/>
    <property type="match status" value="1"/>
</dbReference>
<organism evidence="1 2">
    <name type="scientific">Fodinibius roseus</name>
    <dbReference type="NCBI Taxonomy" id="1194090"/>
    <lineage>
        <taxon>Bacteria</taxon>
        <taxon>Pseudomonadati</taxon>
        <taxon>Balneolota</taxon>
        <taxon>Balneolia</taxon>
        <taxon>Balneolales</taxon>
        <taxon>Balneolaceae</taxon>
        <taxon>Fodinibius</taxon>
    </lineage>
</organism>
<accession>A0A1M5IJN9</accession>
<dbReference type="InterPro" id="IPR041408">
    <property type="entry name" value="Hcp_Tssd"/>
</dbReference>
<name>A0A1M5IJN9_9BACT</name>
<keyword evidence="2" id="KW-1185">Reference proteome</keyword>
<dbReference type="GO" id="GO:0033104">
    <property type="term" value="C:type VI protein secretion system complex"/>
    <property type="evidence" value="ECO:0007669"/>
    <property type="project" value="InterPro"/>
</dbReference>
<dbReference type="AlphaFoldDB" id="A0A1M5IJN9"/>
<evidence type="ECO:0008006" key="3">
    <source>
        <dbReference type="Google" id="ProtNLM"/>
    </source>
</evidence>
<reference evidence="1 2" key="1">
    <citation type="submission" date="2016-11" db="EMBL/GenBank/DDBJ databases">
        <authorList>
            <person name="Jaros S."/>
            <person name="Januszkiewicz K."/>
            <person name="Wedrychowicz H."/>
        </authorList>
    </citation>
    <scope>NUCLEOTIDE SEQUENCE [LARGE SCALE GENOMIC DNA]</scope>
    <source>
        <strain evidence="1 2">DSM 21986</strain>
    </source>
</reference>
<dbReference type="RefSeq" id="WP_073067449.1">
    <property type="nucleotide sequence ID" value="NZ_FQUS01000023.1"/>
</dbReference>
<dbReference type="EMBL" id="FQUS01000023">
    <property type="protein sequence ID" value="SHG28130.1"/>
    <property type="molecule type" value="Genomic_DNA"/>
</dbReference>
<protein>
    <recommendedName>
        <fullName evidence="3">Type VI secretion system needle protein Hcp</fullName>
    </recommendedName>
</protein>
<evidence type="ECO:0000313" key="1">
    <source>
        <dbReference type="EMBL" id="SHG28130.1"/>
    </source>
</evidence>